<evidence type="ECO:0000256" key="3">
    <source>
        <dbReference type="ARBA" id="ARBA00022692"/>
    </source>
</evidence>
<dbReference type="Gene3D" id="1.20.1740.10">
    <property type="entry name" value="Amino acid/polyamine transporter I"/>
    <property type="match status" value="1"/>
</dbReference>
<evidence type="ECO:0000256" key="1">
    <source>
        <dbReference type="ARBA" id="ARBA00004141"/>
    </source>
</evidence>
<feature type="transmembrane region" description="Helical" evidence="6">
    <location>
        <begin position="120"/>
        <end position="139"/>
    </location>
</feature>
<dbReference type="GO" id="GO:0016020">
    <property type="term" value="C:membrane"/>
    <property type="evidence" value="ECO:0007669"/>
    <property type="project" value="UniProtKB-SubCell"/>
</dbReference>
<feature type="domain" description="Amino acid permease/ SLC12A" evidence="7">
    <location>
        <begin position="53"/>
        <end position="511"/>
    </location>
</feature>
<comment type="subcellular location">
    <subcellularLocation>
        <location evidence="1">Membrane</location>
        <topology evidence="1">Multi-pass membrane protein</topology>
    </subcellularLocation>
</comment>
<organism evidence="8 9">
    <name type="scientific">Gomphillus americanus</name>
    <dbReference type="NCBI Taxonomy" id="1940652"/>
    <lineage>
        <taxon>Eukaryota</taxon>
        <taxon>Fungi</taxon>
        <taxon>Dikarya</taxon>
        <taxon>Ascomycota</taxon>
        <taxon>Pezizomycotina</taxon>
        <taxon>Lecanoromycetes</taxon>
        <taxon>OSLEUM clade</taxon>
        <taxon>Ostropomycetidae</taxon>
        <taxon>Ostropales</taxon>
        <taxon>Graphidaceae</taxon>
        <taxon>Gomphilloideae</taxon>
        <taxon>Gomphillus</taxon>
    </lineage>
</organism>
<dbReference type="InterPro" id="IPR050524">
    <property type="entry name" value="APC_YAT"/>
</dbReference>
<evidence type="ECO:0000259" key="7">
    <source>
        <dbReference type="Pfam" id="PF00324"/>
    </source>
</evidence>
<evidence type="ECO:0000256" key="5">
    <source>
        <dbReference type="ARBA" id="ARBA00023136"/>
    </source>
</evidence>
<evidence type="ECO:0000256" key="2">
    <source>
        <dbReference type="ARBA" id="ARBA00022448"/>
    </source>
</evidence>
<dbReference type="PANTHER" id="PTHR43341:SF18">
    <property type="entry name" value="AMINO ACID PERMEASE_ SLC12A DOMAIN-CONTAINING PROTEIN"/>
    <property type="match status" value="1"/>
</dbReference>
<comment type="caution">
    <text evidence="8">The sequence shown here is derived from an EMBL/GenBank/DDBJ whole genome shotgun (WGS) entry which is preliminary data.</text>
</comment>
<feature type="transmembrane region" description="Helical" evidence="6">
    <location>
        <begin position="192"/>
        <end position="213"/>
    </location>
</feature>
<dbReference type="AlphaFoldDB" id="A0A8H3HV20"/>
<dbReference type="EMBL" id="CAJPDQ010000001">
    <property type="protein sequence ID" value="CAF9903562.1"/>
    <property type="molecule type" value="Genomic_DNA"/>
</dbReference>
<feature type="transmembrane region" description="Helical" evidence="6">
    <location>
        <begin position="159"/>
        <end position="180"/>
    </location>
</feature>
<protein>
    <recommendedName>
        <fullName evidence="7">Amino acid permease/ SLC12A domain-containing protein</fullName>
    </recommendedName>
</protein>
<feature type="transmembrane region" description="Helical" evidence="6">
    <location>
        <begin position="482"/>
        <end position="504"/>
    </location>
</feature>
<feature type="transmembrane region" description="Helical" evidence="6">
    <location>
        <begin position="54"/>
        <end position="73"/>
    </location>
</feature>
<keyword evidence="4 6" id="KW-1133">Transmembrane helix</keyword>
<evidence type="ECO:0000313" key="8">
    <source>
        <dbReference type="EMBL" id="CAF9903562.1"/>
    </source>
</evidence>
<accession>A0A8H3HV20</accession>
<dbReference type="Proteomes" id="UP000664169">
    <property type="component" value="Unassembled WGS sequence"/>
</dbReference>
<name>A0A8H3HV20_9LECA</name>
<gene>
    <name evidence="8" type="ORF">GOMPHAMPRED_000379</name>
</gene>
<feature type="transmembrane region" description="Helical" evidence="6">
    <location>
        <begin position="243"/>
        <end position="263"/>
    </location>
</feature>
<keyword evidence="2" id="KW-0813">Transport</keyword>
<keyword evidence="9" id="KW-1185">Reference proteome</keyword>
<evidence type="ECO:0000256" key="6">
    <source>
        <dbReference type="SAM" id="Phobius"/>
    </source>
</evidence>
<feature type="transmembrane region" description="Helical" evidence="6">
    <location>
        <begin position="85"/>
        <end position="108"/>
    </location>
</feature>
<dbReference type="PANTHER" id="PTHR43341">
    <property type="entry name" value="AMINO ACID PERMEASE"/>
    <property type="match status" value="1"/>
</dbReference>
<dbReference type="InterPro" id="IPR004841">
    <property type="entry name" value="AA-permease/SLC12A_dom"/>
</dbReference>
<sequence>MAEDKKHVAPVIETVPNHEKIQYTTESGRPDYSADFVTPNEDNDLRRGLSQRHISLIAIAGAIGTGLFLGLGFSLQRAGPLGALLAYATVGSIICAVQFALGEVAALLPVTGSFVRHAEFLVDPAMGFAIGWNIVYGNWVGIPTEISAICVLFQYWSDINVSVCIVVSIVLSFCIGIAFVRVYGEVEFWFALLKIALIIFLIILGLVVNLGGIPGVPRLGFYYWQNPGPFVEFIDTGAWGNFLAYWTCMSSAVFSFAGVESVAVAAAETRNPRQAIPRACKRVFARVFLFYILSIIVVGMLVPSNDERLNEGSGTAAQSPFIIAASAAGINAIPSVVNAIVITSAWSSANAGLLSGTRVLYALALKRQAPRIFLRTTSWGIPYVCVLVQTAFMFLAFMSLSEGALTVFYWLIDLTACGILINWITILINHQRLILAMRKQNLPLSLLPWHNAWTTVSTPIALFLCVLILLTTGFPAFTQGNWSISTFVSSYLDIPLVLVVFALWKIIKRTKYVPLDQIPLREAFDEMERKPEPIEPAKRGWRKVIGLLWG</sequence>
<dbReference type="PIRSF" id="PIRSF006060">
    <property type="entry name" value="AA_transporter"/>
    <property type="match status" value="1"/>
</dbReference>
<feature type="transmembrane region" description="Helical" evidence="6">
    <location>
        <begin position="381"/>
        <end position="401"/>
    </location>
</feature>
<feature type="transmembrane region" description="Helical" evidence="6">
    <location>
        <begin position="407"/>
        <end position="428"/>
    </location>
</feature>
<dbReference type="Pfam" id="PF00324">
    <property type="entry name" value="AA_permease"/>
    <property type="match status" value="1"/>
</dbReference>
<dbReference type="OrthoDB" id="3900342at2759"/>
<reference evidence="8" key="1">
    <citation type="submission" date="2021-03" db="EMBL/GenBank/DDBJ databases">
        <authorList>
            <person name="Tagirdzhanova G."/>
        </authorList>
    </citation>
    <scope>NUCLEOTIDE SEQUENCE</scope>
</reference>
<dbReference type="GO" id="GO:0015171">
    <property type="term" value="F:amino acid transmembrane transporter activity"/>
    <property type="evidence" value="ECO:0007669"/>
    <property type="project" value="TreeGrafter"/>
</dbReference>
<proteinExistence type="predicted"/>
<feature type="transmembrane region" description="Helical" evidence="6">
    <location>
        <begin position="283"/>
        <end position="302"/>
    </location>
</feature>
<evidence type="ECO:0000313" key="9">
    <source>
        <dbReference type="Proteomes" id="UP000664169"/>
    </source>
</evidence>
<keyword evidence="3 6" id="KW-0812">Transmembrane</keyword>
<dbReference type="FunFam" id="1.20.1740.10:FF:000001">
    <property type="entry name" value="Amino acid permease"/>
    <property type="match status" value="1"/>
</dbReference>
<feature type="transmembrane region" description="Helical" evidence="6">
    <location>
        <begin position="449"/>
        <end position="470"/>
    </location>
</feature>
<feature type="transmembrane region" description="Helical" evidence="6">
    <location>
        <begin position="322"/>
        <end position="346"/>
    </location>
</feature>
<evidence type="ECO:0000256" key="4">
    <source>
        <dbReference type="ARBA" id="ARBA00022989"/>
    </source>
</evidence>
<keyword evidence="5 6" id="KW-0472">Membrane</keyword>